<proteinExistence type="predicted"/>
<dbReference type="PANTHER" id="PTHR37423">
    <property type="entry name" value="SOLUBLE LYTIC MUREIN TRANSGLYCOSYLASE-RELATED"/>
    <property type="match status" value="1"/>
</dbReference>
<evidence type="ECO:0000256" key="1">
    <source>
        <dbReference type="SAM" id="Phobius"/>
    </source>
</evidence>
<evidence type="ECO:0000313" key="3">
    <source>
        <dbReference type="EMBL" id="OGD04342.1"/>
    </source>
</evidence>
<dbReference type="SUPFAM" id="SSF53955">
    <property type="entry name" value="Lysozyme-like"/>
    <property type="match status" value="1"/>
</dbReference>
<reference evidence="3 4" key="1">
    <citation type="journal article" date="2016" name="Nat. Commun.">
        <title>Thousands of microbial genomes shed light on interconnected biogeochemical processes in an aquifer system.</title>
        <authorList>
            <person name="Anantharaman K."/>
            <person name="Brown C.T."/>
            <person name="Hug L.A."/>
            <person name="Sharon I."/>
            <person name="Castelle C.J."/>
            <person name="Probst A.J."/>
            <person name="Thomas B.C."/>
            <person name="Singh A."/>
            <person name="Wilkins M.J."/>
            <person name="Karaoz U."/>
            <person name="Brodie E.L."/>
            <person name="Williams K.H."/>
            <person name="Hubbard S.S."/>
            <person name="Banfield J.F."/>
        </authorList>
    </citation>
    <scope>NUCLEOTIDE SEQUENCE [LARGE SCALE GENOMIC DNA]</scope>
</reference>
<dbReference type="EMBL" id="MEXN01000001">
    <property type="protein sequence ID" value="OGD04342.1"/>
    <property type="molecule type" value="Genomic_DNA"/>
</dbReference>
<dbReference type="STRING" id="1797259.A2989_04895"/>
<dbReference type="AlphaFoldDB" id="A0A1F4ZDK9"/>
<gene>
    <name evidence="3" type="ORF">A2989_04895</name>
</gene>
<dbReference type="Gene3D" id="1.10.530.10">
    <property type="match status" value="1"/>
</dbReference>
<keyword evidence="1" id="KW-1133">Transmembrane helix</keyword>
<dbReference type="InterPro" id="IPR008258">
    <property type="entry name" value="Transglycosylase_SLT_dom_1"/>
</dbReference>
<keyword evidence="1" id="KW-0812">Transmembrane</keyword>
<dbReference type="PANTHER" id="PTHR37423:SF2">
    <property type="entry name" value="MEMBRANE-BOUND LYTIC MUREIN TRANSGLYCOSYLASE C"/>
    <property type="match status" value="1"/>
</dbReference>
<keyword evidence="1" id="KW-0472">Membrane</keyword>
<dbReference type="Proteomes" id="UP000177080">
    <property type="component" value="Unassembled WGS sequence"/>
</dbReference>
<name>A0A1F4ZDK9_9BACT</name>
<dbReference type="Pfam" id="PF01464">
    <property type="entry name" value="SLT"/>
    <property type="match status" value="1"/>
</dbReference>
<evidence type="ECO:0000313" key="4">
    <source>
        <dbReference type="Proteomes" id="UP000177080"/>
    </source>
</evidence>
<organism evidence="3 4">
    <name type="scientific">Candidatus Amesbacteria bacterium RIFCSPLOWO2_01_FULL_48_25</name>
    <dbReference type="NCBI Taxonomy" id="1797259"/>
    <lineage>
        <taxon>Bacteria</taxon>
        <taxon>Candidatus Amesiibacteriota</taxon>
    </lineage>
</organism>
<protein>
    <recommendedName>
        <fullName evidence="2">Transglycosylase SLT domain-containing protein</fullName>
    </recommendedName>
</protein>
<sequence>MAREVELRNDKAIALLFGWTVLAVSALLVAQEAEGNGRVVVERTAAATGTALAVEAQGVAISLIFTPSVQYWGQDIKKWAGEFGLDPNLVATVMQIESCGLPGAVSSAGAQGIFQVMPFHFDEDDDMLDPDTNADKGLAYLALGLERAGGNIELALAGYNGGHSQIGKDSSLWPEETKRYVYWGSGIYAGDSGRLQEWLEAGGQSLCDRAEEELYLK</sequence>
<feature type="transmembrane region" description="Helical" evidence="1">
    <location>
        <begin position="12"/>
        <end position="30"/>
    </location>
</feature>
<accession>A0A1F4ZDK9</accession>
<comment type="caution">
    <text evidence="3">The sequence shown here is derived from an EMBL/GenBank/DDBJ whole genome shotgun (WGS) entry which is preliminary data.</text>
</comment>
<evidence type="ECO:0000259" key="2">
    <source>
        <dbReference type="Pfam" id="PF01464"/>
    </source>
</evidence>
<feature type="domain" description="Transglycosylase SLT" evidence="2">
    <location>
        <begin position="76"/>
        <end position="171"/>
    </location>
</feature>
<dbReference type="InterPro" id="IPR023346">
    <property type="entry name" value="Lysozyme-like_dom_sf"/>
</dbReference>